<protein>
    <submittedName>
        <fullName evidence="3">DUF2062 domain-containing protein</fullName>
    </submittedName>
</protein>
<feature type="domain" description="DUF2062" evidence="2">
    <location>
        <begin position="24"/>
        <end position="164"/>
    </location>
</feature>
<sequence length="175" mass="20009">MPKRTIKRWLPSPEKIRSLNALGFLGEILHEPNLFHLNRQSVSMAIAVGIFVAFLPIPGQMPVAALLALLLRCNLPISVILVWISNPVTIPAIFYATYKFGAWLLGTPPINFTIELSWEWISTELQKIWAPLLLGSILCGLVLATTAYFGMRAFWRWHVLKRWKHRLAQRRLKEA</sequence>
<keyword evidence="4" id="KW-1185">Reference proteome</keyword>
<proteinExistence type="predicted"/>
<name>A0ABQ6M1I8_9GAMM</name>
<reference evidence="3 4" key="1">
    <citation type="submission" date="2023-04" db="EMBL/GenBank/DDBJ databases">
        <title>Marinobulbifer ophiurae gen. nov., sp. Nov., isolate from tissue of brittle star Ophioplocus japonicus.</title>
        <authorList>
            <person name="Kawano K."/>
            <person name="Sawayama S."/>
            <person name="Nakagawa S."/>
        </authorList>
    </citation>
    <scope>NUCLEOTIDE SEQUENCE [LARGE SCALE GENOMIC DNA]</scope>
    <source>
        <strain evidence="3 4">NKW57</strain>
    </source>
</reference>
<keyword evidence="1" id="KW-0812">Transmembrane</keyword>
<accession>A0ABQ6M1I8</accession>
<dbReference type="PANTHER" id="PTHR40547">
    <property type="entry name" value="SLL0298 PROTEIN"/>
    <property type="match status" value="1"/>
</dbReference>
<dbReference type="InterPro" id="IPR018639">
    <property type="entry name" value="DUF2062"/>
</dbReference>
<dbReference type="Pfam" id="PF09835">
    <property type="entry name" value="DUF2062"/>
    <property type="match status" value="1"/>
</dbReference>
<feature type="transmembrane region" description="Helical" evidence="1">
    <location>
        <begin position="44"/>
        <end position="70"/>
    </location>
</feature>
<gene>
    <name evidence="3" type="ORF">MNKW57_25080</name>
</gene>
<keyword evidence="1" id="KW-1133">Transmembrane helix</keyword>
<evidence type="ECO:0000313" key="4">
    <source>
        <dbReference type="Proteomes" id="UP001224392"/>
    </source>
</evidence>
<dbReference type="EMBL" id="BSYJ01000005">
    <property type="protein sequence ID" value="GMG88187.1"/>
    <property type="molecule type" value="Genomic_DNA"/>
</dbReference>
<dbReference type="Proteomes" id="UP001224392">
    <property type="component" value="Unassembled WGS sequence"/>
</dbReference>
<organism evidence="3 4">
    <name type="scientific">Biformimicrobium ophioploci</name>
    <dbReference type="NCBI Taxonomy" id="3036711"/>
    <lineage>
        <taxon>Bacteria</taxon>
        <taxon>Pseudomonadati</taxon>
        <taxon>Pseudomonadota</taxon>
        <taxon>Gammaproteobacteria</taxon>
        <taxon>Cellvibrionales</taxon>
        <taxon>Microbulbiferaceae</taxon>
        <taxon>Biformimicrobium</taxon>
    </lineage>
</organism>
<dbReference type="RefSeq" id="WP_285764798.1">
    <property type="nucleotide sequence ID" value="NZ_BSYJ01000005.1"/>
</dbReference>
<evidence type="ECO:0000256" key="1">
    <source>
        <dbReference type="SAM" id="Phobius"/>
    </source>
</evidence>
<feature type="transmembrane region" description="Helical" evidence="1">
    <location>
        <begin position="128"/>
        <end position="155"/>
    </location>
</feature>
<comment type="caution">
    <text evidence="3">The sequence shown here is derived from an EMBL/GenBank/DDBJ whole genome shotgun (WGS) entry which is preliminary data.</text>
</comment>
<evidence type="ECO:0000259" key="2">
    <source>
        <dbReference type="Pfam" id="PF09835"/>
    </source>
</evidence>
<keyword evidence="1" id="KW-0472">Membrane</keyword>
<dbReference type="PANTHER" id="PTHR40547:SF1">
    <property type="entry name" value="SLL0298 PROTEIN"/>
    <property type="match status" value="1"/>
</dbReference>
<evidence type="ECO:0000313" key="3">
    <source>
        <dbReference type="EMBL" id="GMG88187.1"/>
    </source>
</evidence>